<dbReference type="InterPro" id="IPR020568">
    <property type="entry name" value="Ribosomal_Su5_D2-typ_SF"/>
</dbReference>
<keyword evidence="7 9" id="KW-0067">ATP-binding</keyword>
<keyword evidence="9" id="KW-0414">Isoprene biosynthesis</keyword>
<evidence type="ECO:0000259" key="11">
    <source>
        <dbReference type="Pfam" id="PF08544"/>
    </source>
</evidence>
<dbReference type="InterPro" id="IPR006204">
    <property type="entry name" value="GHMP_kinase_N_dom"/>
</dbReference>
<keyword evidence="4 9" id="KW-0808">Transferase</keyword>
<dbReference type="Pfam" id="PF08544">
    <property type="entry name" value="GHMP_kinases_C"/>
    <property type="match status" value="1"/>
</dbReference>
<evidence type="ECO:0000256" key="9">
    <source>
        <dbReference type="HAMAP-Rule" id="MF_00061"/>
    </source>
</evidence>
<feature type="domain" description="GHMP kinase N-terminal" evidence="10">
    <location>
        <begin position="74"/>
        <end position="156"/>
    </location>
</feature>
<proteinExistence type="inferred from homology"/>
<feature type="domain" description="GHMP kinase C-terminal" evidence="11">
    <location>
        <begin position="225"/>
        <end position="299"/>
    </location>
</feature>
<evidence type="ECO:0000256" key="1">
    <source>
        <dbReference type="ARBA" id="ARBA00009684"/>
    </source>
</evidence>
<evidence type="ECO:0000256" key="2">
    <source>
        <dbReference type="ARBA" id="ARBA00012052"/>
    </source>
</evidence>
<evidence type="ECO:0000256" key="4">
    <source>
        <dbReference type="ARBA" id="ARBA00022679"/>
    </source>
</evidence>
<dbReference type="EMBL" id="JACJSI010000129">
    <property type="protein sequence ID" value="MBD2534022.1"/>
    <property type="molecule type" value="Genomic_DNA"/>
</dbReference>
<dbReference type="InterPro" id="IPR036554">
    <property type="entry name" value="GHMP_kinase_C_sf"/>
</dbReference>
<dbReference type="InterPro" id="IPR004424">
    <property type="entry name" value="IspE"/>
</dbReference>
<dbReference type="SUPFAM" id="SSF55060">
    <property type="entry name" value="GHMP Kinase, C-terminal domain"/>
    <property type="match status" value="1"/>
</dbReference>
<dbReference type="InterPro" id="IPR014721">
    <property type="entry name" value="Ribsml_uS5_D2-typ_fold_subgr"/>
</dbReference>
<dbReference type="InterPro" id="IPR013750">
    <property type="entry name" value="GHMP_kinase_C_dom"/>
</dbReference>
<dbReference type="RefSeq" id="WP_190944549.1">
    <property type="nucleotide sequence ID" value="NZ_JACJSI010000129.1"/>
</dbReference>
<evidence type="ECO:0000259" key="10">
    <source>
        <dbReference type="Pfam" id="PF00288"/>
    </source>
</evidence>
<dbReference type="Gene3D" id="3.30.230.10">
    <property type="match status" value="1"/>
</dbReference>
<sequence length="324" mass="35319">MRSYSLIAPAKINLYLEIIGDASGGLRQRPDGYHELAMILQSIRLADQIDVRSISTDNIRVHCNHPQVPTDKTNLAYRAAELMVRQFPEAFAKYGGVEINVNKQIPVAAGLAGGSTNAAAVLVGIDLLWKLGLTQSELEELGGTLGSDVPFCVAGGTAIATGRGEQLSPLPSLDKIYIVLGKYRSLEVSTPWAYKTYREQFGNSYIRDTDNLAARANAVHSGAIVKAIVDKDAREIAQKLHNDLERVVLPAYPQVLQMREVFANQEGVLGTMMSGSGPTVFALFESQQQAEEVKLQVRKAILDEDLELFVTRTITHGIKVVSSV</sequence>
<dbReference type="Proteomes" id="UP000623440">
    <property type="component" value="Unassembled WGS sequence"/>
</dbReference>
<dbReference type="HAMAP" id="MF_00061">
    <property type="entry name" value="IspE"/>
    <property type="match status" value="1"/>
</dbReference>
<reference evidence="12 13" key="1">
    <citation type="journal article" date="2020" name="ISME J.">
        <title>Comparative genomics reveals insights into cyanobacterial evolution and habitat adaptation.</title>
        <authorList>
            <person name="Chen M.Y."/>
            <person name="Teng W.K."/>
            <person name="Zhao L."/>
            <person name="Hu C.X."/>
            <person name="Zhou Y.K."/>
            <person name="Han B.P."/>
            <person name="Song L.R."/>
            <person name="Shu W.S."/>
        </authorList>
    </citation>
    <scope>NUCLEOTIDE SEQUENCE [LARGE SCALE GENOMIC DNA]</scope>
    <source>
        <strain evidence="12 13">FACHB-838</strain>
    </source>
</reference>
<comment type="caution">
    <text evidence="12">The sequence shown here is derived from an EMBL/GenBank/DDBJ whole genome shotgun (WGS) entry which is preliminary data.</text>
</comment>
<feature type="active site" evidence="9">
    <location>
        <position position="11"/>
    </location>
</feature>
<evidence type="ECO:0000256" key="3">
    <source>
        <dbReference type="ARBA" id="ARBA00017473"/>
    </source>
</evidence>
<evidence type="ECO:0000313" key="12">
    <source>
        <dbReference type="EMBL" id="MBD2534022.1"/>
    </source>
</evidence>
<comment type="pathway">
    <text evidence="9">Isoprenoid biosynthesis; isopentenyl diphosphate biosynthesis via DXP pathway; isopentenyl diphosphate from 1-deoxy-D-xylulose 5-phosphate: step 3/6.</text>
</comment>
<comment type="catalytic activity">
    <reaction evidence="9">
        <text>4-CDP-2-C-methyl-D-erythritol + ATP = 4-CDP-2-C-methyl-D-erythritol 2-phosphate + ADP + H(+)</text>
        <dbReference type="Rhea" id="RHEA:18437"/>
        <dbReference type="ChEBI" id="CHEBI:15378"/>
        <dbReference type="ChEBI" id="CHEBI:30616"/>
        <dbReference type="ChEBI" id="CHEBI:57823"/>
        <dbReference type="ChEBI" id="CHEBI:57919"/>
        <dbReference type="ChEBI" id="CHEBI:456216"/>
        <dbReference type="EC" id="2.7.1.148"/>
    </reaction>
</comment>
<dbReference type="Pfam" id="PF00288">
    <property type="entry name" value="GHMP_kinases_N"/>
    <property type="match status" value="1"/>
</dbReference>
<dbReference type="EC" id="2.7.1.148" evidence="2 9"/>
<keyword evidence="5 9" id="KW-0547">Nucleotide-binding</keyword>
<evidence type="ECO:0000256" key="7">
    <source>
        <dbReference type="ARBA" id="ARBA00022840"/>
    </source>
</evidence>
<gene>
    <name evidence="9" type="primary">ispE</name>
    <name evidence="12" type="ORF">H6G97_32590</name>
</gene>
<feature type="binding site" evidence="9">
    <location>
        <begin position="106"/>
        <end position="116"/>
    </location>
    <ligand>
        <name>ATP</name>
        <dbReference type="ChEBI" id="CHEBI:30616"/>
    </ligand>
</feature>
<organism evidence="12 13">
    <name type="scientific">Nostoc flagelliforme FACHB-838</name>
    <dbReference type="NCBI Taxonomy" id="2692904"/>
    <lineage>
        <taxon>Bacteria</taxon>
        <taxon>Bacillati</taxon>
        <taxon>Cyanobacteriota</taxon>
        <taxon>Cyanophyceae</taxon>
        <taxon>Nostocales</taxon>
        <taxon>Nostocaceae</taxon>
        <taxon>Nostoc</taxon>
    </lineage>
</organism>
<evidence type="ECO:0000256" key="6">
    <source>
        <dbReference type="ARBA" id="ARBA00022777"/>
    </source>
</evidence>
<dbReference type="SUPFAM" id="SSF54211">
    <property type="entry name" value="Ribosomal protein S5 domain 2-like"/>
    <property type="match status" value="1"/>
</dbReference>
<comment type="function">
    <text evidence="9">Catalyzes the phosphorylation of the position 2 hydroxy group of 4-diphosphocytidyl-2C-methyl-D-erythritol.</text>
</comment>
<evidence type="ECO:0000256" key="5">
    <source>
        <dbReference type="ARBA" id="ARBA00022741"/>
    </source>
</evidence>
<feature type="active site" evidence="9">
    <location>
        <position position="148"/>
    </location>
</feature>
<protein>
    <recommendedName>
        <fullName evidence="3 9">4-diphosphocytidyl-2-C-methyl-D-erythritol kinase</fullName>
        <shortName evidence="9">CMK</shortName>
        <ecNumber evidence="2 9">2.7.1.148</ecNumber>
    </recommendedName>
    <alternativeName>
        <fullName evidence="8 9">4-(cytidine-5'-diphospho)-2-C-methyl-D-erythritol kinase</fullName>
    </alternativeName>
</protein>
<name>A0ABR8DX21_9NOSO</name>
<comment type="similarity">
    <text evidence="1 9">Belongs to the GHMP kinase family. IspE subfamily.</text>
</comment>
<dbReference type="PIRSF" id="PIRSF010376">
    <property type="entry name" value="IspE"/>
    <property type="match status" value="1"/>
</dbReference>
<dbReference type="GO" id="GO:0050515">
    <property type="term" value="F:4-(cytidine 5'-diphospho)-2-C-methyl-D-erythritol kinase activity"/>
    <property type="evidence" value="ECO:0007669"/>
    <property type="project" value="UniProtKB-EC"/>
</dbReference>
<accession>A0ABR8DX21</accession>
<evidence type="ECO:0000256" key="8">
    <source>
        <dbReference type="ARBA" id="ARBA00032554"/>
    </source>
</evidence>
<evidence type="ECO:0000313" key="13">
    <source>
        <dbReference type="Proteomes" id="UP000623440"/>
    </source>
</evidence>
<dbReference type="NCBIfam" id="TIGR00154">
    <property type="entry name" value="ispE"/>
    <property type="match status" value="1"/>
</dbReference>
<dbReference type="PANTHER" id="PTHR43527">
    <property type="entry name" value="4-DIPHOSPHOCYTIDYL-2-C-METHYL-D-ERYTHRITOL KINASE, CHLOROPLASTIC"/>
    <property type="match status" value="1"/>
</dbReference>
<keyword evidence="6 9" id="KW-0418">Kinase</keyword>
<dbReference type="Gene3D" id="3.30.70.890">
    <property type="entry name" value="GHMP kinase, C-terminal domain"/>
    <property type="match status" value="1"/>
</dbReference>
<dbReference type="PANTHER" id="PTHR43527:SF2">
    <property type="entry name" value="4-DIPHOSPHOCYTIDYL-2-C-METHYL-D-ERYTHRITOL KINASE, CHLOROPLASTIC"/>
    <property type="match status" value="1"/>
</dbReference>
<keyword evidence="13" id="KW-1185">Reference proteome</keyword>